<dbReference type="Gene3D" id="3.10.450.50">
    <property type="match status" value="1"/>
</dbReference>
<reference evidence="2 3" key="1">
    <citation type="submission" date="2016-11" db="EMBL/GenBank/DDBJ databases">
        <authorList>
            <person name="Jaros S."/>
            <person name="Januszkiewicz K."/>
            <person name="Wedrychowicz H."/>
        </authorList>
    </citation>
    <scope>NUCLEOTIDE SEQUENCE [LARGE SCALE GENOMIC DNA]</scope>
    <source>
        <strain evidence="2 3">DSM 44523</strain>
    </source>
</reference>
<evidence type="ECO:0000259" key="1">
    <source>
        <dbReference type="Pfam" id="PF12680"/>
    </source>
</evidence>
<dbReference type="EMBL" id="FQVN01000012">
    <property type="protein sequence ID" value="SHG69834.1"/>
    <property type="molecule type" value="Genomic_DNA"/>
</dbReference>
<dbReference type="Pfam" id="PF12680">
    <property type="entry name" value="SnoaL_2"/>
    <property type="match status" value="1"/>
</dbReference>
<protein>
    <submittedName>
        <fullName evidence="2">Predicted ester cyclase</fullName>
    </submittedName>
</protein>
<accession>A0A1M5LXK9</accession>
<dbReference type="InterPro" id="IPR037401">
    <property type="entry name" value="SnoaL-like"/>
</dbReference>
<evidence type="ECO:0000313" key="3">
    <source>
        <dbReference type="Proteomes" id="UP000184501"/>
    </source>
</evidence>
<feature type="domain" description="SnoaL-like" evidence="1">
    <location>
        <begin position="13"/>
        <end position="126"/>
    </location>
</feature>
<dbReference type="OrthoDB" id="129343at2"/>
<dbReference type="AlphaFoldDB" id="A0A1M5LXK9"/>
<gene>
    <name evidence="2" type="ORF">SAMN05444320_112100</name>
</gene>
<evidence type="ECO:0000313" key="2">
    <source>
        <dbReference type="EMBL" id="SHG69834.1"/>
    </source>
</evidence>
<proteinExistence type="predicted"/>
<sequence>MSNDREAIIRLHRRWIDELWHADLDRIADLAGEIFAPDFVGRWPEAAVHGPDALAEWLRAGLMAFTEPRMTVDLGPLVDGDLAAARWTFRGRYAGGIPGATAPVGTAVAFSGMEFLRYDAGRFVEYWVSSNEVDSHRQLGFAVAGCFETEPATD</sequence>
<name>A0A1M5LXK9_STRHI</name>
<dbReference type="STRING" id="2017.SAMN05444320_112100"/>
<dbReference type="Proteomes" id="UP000184501">
    <property type="component" value="Unassembled WGS sequence"/>
</dbReference>
<keyword evidence="3" id="KW-1185">Reference proteome</keyword>
<dbReference type="InterPro" id="IPR032710">
    <property type="entry name" value="NTF2-like_dom_sf"/>
</dbReference>
<organism evidence="2 3">
    <name type="scientific">Streptoalloteichus hindustanus</name>
    <dbReference type="NCBI Taxonomy" id="2017"/>
    <lineage>
        <taxon>Bacteria</taxon>
        <taxon>Bacillati</taxon>
        <taxon>Actinomycetota</taxon>
        <taxon>Actinomycetes</taxon>
        <taxon>Pseudonocardiales</taxon>
        <taxon>Pseudonocardiaceae</taxon>
        <taxon>Streptoalloteichus</taxon>
    </lineage>
</organism>
<dbReference type="SUPFAM" id="SSF54427">
    <property type="entry name" value="NTF2-like"/>
    <property type="match status" value="1"/>
</dbReference>
<dbReference type="RefSeq" id="WP_073488925.1">
    <property type="nucleotide sequence ID" value="NZ_FQVN01000012.1"/>
</dbReference>